<dbReference type="RefSeq" id="WP_131728743.1">
    <property type="nucleotide sequence ID" value="NZ_CYTI01000018.1"/>
</dbReference>
<reference evidence="1" key="1">
    <citation type="submission" date="2022-12" db="EMBL/GenBank/DDBJ databases">
        <authorList>
            <person name="Voronina O.L."/>
            <person name="Kunda M.S."/>
            <person name="Ryzhova N."/>
            <person name="Aksenova E.I."/>
        </authorList>
    </citation>
    <scope>NUCLEOTIDE SEQUENCE</scope>
    <source>
        <strain evidence="1">SCCH136:Ach223948</strain>
    </source>
</reference>
<protein>
    <submittedName>
        <fullName evidence="1">Uncharacterized protein</fullName>
    </submittedName>
</protein>
<dbReference type="EMBL" id="JAPZVI010000002">
    <property type="protein sequence ID" value="MCZ8400612.1"/>
    <property type="molecule type" value="Genomic_DNA"/>
</dbReference>
<sequence length="148" mass="17258">MISNEISAREGIILNFIEKMGPLAWRKYQQRYPHVWVKDHSEIEDRSSFPPYISFRFQKEQAGVIATLRNLISTYEGELRWVLEPHFRENLPGANWLIAPGDVIAMRPALKNNSITVYEFFAKEYPLFGPVAYLDLDGLAMHFKKNIK</sequence>
<comment type="caution">
    <text evidence="1">The sequence shown here is derived from an EMBL/GenBank/DDBJ whole genome shotgun (WGS) entry which is preliminary data.</text>
</comment>
<evidence type="ECO:0000313" key="2">
    <source>
        <dbReference type="Proteomes" id="UP001141992"/>
    </source>
</evidence>
<gene>
    <name evidence="1" type="ORF">O9570_04115</name>
</gene>
<name>A0A9X3KV94_ALCXX</name>
<dbReference type="AlphaFoldDB" id="A0A9X3KV94"/>
<organism evidence="1 2">
    <name type="scientific">Alcaligenes xylosoxydans xylosoxydans</name>
    <name type="common">Achromobacter xylosoxidans</name>
    <dbReference type="NCBI Taxonomy" id="85698"/>
    <lineage>
        <taxon>Bacteria</taxon>
        <taxon>Pseudomonadati</taxon>
        <taxon>Pseudomonadota</taxon>
        <taxon>Betaproteobacteria</taxon>
        <taxon>Burkholderiales</taxon>
        <taxon>Alcaligenaceae</taxon>
        <taxon>Achromobacter</taxon>
    </lineage>
</organism>
<accession>A0A9X3KV94</accession>
<dbReference type="Proteomes" id="UP001141992">
    <property type="component" value="Unassembled WGS sequence"/>
</dbReference>
<evidence type="ECO:0000313" key="1">
    <source>
        <dbReference type="EMBL" id="MCZ8400612.1"/>
    </source>
</evidence>
<proteinExistence type="predicted"/>